<accession>A0ACA9M5M2</accession>
<sequence length="68" mass="7932">MAHTKDNNTTDQEQKTHVNAESSNSENRSHDGNIEAFMKVAREKISSRRQLEIETAMMTWMTWMIDDC</sequence>
<organism evidence="1 2">
    <name type="scientific">Cetraspora pellucida</name>
    <dbReference type="NCBI Taxonomy" id="1433469"/>
    <lineage>
        <taxon>Eukaryota</taxon>
        <taxon>Fungi</taxon>
        <taxon>Fungi incertae sedis</taxon>
        <taxon>Mucoromycota</taxon>
        <taxon>Glomeromycotina</taxon>
        <taxon>Glomeromycetes</taxon>
        <taxon>Diversisporales</taxon>
        <taxon>Gigasporaceae</taxon>
        <taxon>Cetraspora</taxon>
    </lineage>
</organism>
<name>A0ACA9M5M2_9GLOM</name>
<keyword evidence="2" id="KW-1185">Reference proteome</keyword>
<comment type="caution">
    <text evidence="1">The sequence shown here is derived from an EMBL/GenBank/DDBJ whole genome shotgun (WGS) entry which is preliminary data.</text>
</comment>
<evidence type="ECO:0000313" key="1">
    <source>
        <dbReference type="EMBL" id="CAG8567586.1"/>
    </source>
</evidence>
<reference evidence="1" key="1">
    <citation type="submission" date="2021-06" db="EMBL/GenBank/DDBJ databases">
        <authorList>
            <person name="Kallberg Y."/>
            <person name="Tangrot J."/>
            <person name="Rosling A."/>
        </authorList>
    </citation>
    <scope>NUCLEOTIDE SEQUENCE</scope>
    <source>
        <strain evidence="1">28 12/20/2015</strain>
    </source>
</reference>
<proteinExistence type="predicted"/>
<dbReference type="EMBL" id="CAJVPW010006334">
    <property type="protein sequence ID" value="CAG8567586.1"/>
    <property type="molecule type" value="Genomic_DNA"/>
</dbReference>
<evidence type="ECO:0000313" key="2">
    <source>
        <dbReference type="Proteomes" id="UP000789366"/>
    </source>
</evidence>
<protein>
    <submittedName>
        <fullName evidence="1">4663_t:CDS:1</fullName>
    </submittedName>
</protein>
<gene>
    <name evidence="1" type="ORF">SPELUC_LOCUS5862</name>
</gene>
<dbReference type="Proteomes" id="UP000789366">
    <property type="component" value="Unassembled WGS sequence"/>
</dbReference>